<keyword evidence="5" id="KW-1185">Reference proteome</keyword>
<organism evidence="4 5">
    <name type="scientific">Dendrothele bispora (strain CBS 962.96)</name>
    <dbReference type="NCBI Taxonomy" id="1314807"/>
    <lineage>
        <taxon>Eukaryota</taxon>
        <taxon>Fungi</taxon>
        <taxon>Dikarya</taxon>
        <taxon>Basidiomycota</taxon>
        <taxon>Agaricomycotina</taxon>
        <taxon>Agaricomycetes</taxon>
        <taxon>Agaricomycetidae</taxon>
        <taxon>Agaricales</taxon>
        <taxon>Agaricales incertae sedis</taxon>
        <taxon>Dendrothele</taxon>
    </lineage>
</organism>
<feature type="domain" description="UFSP1/2/DUB catalytic" evidence="3">
    <location>
        <begin position="121"/>
        <end position="314"/>
    </location>
</feature>
<dbReference type="Proteomes" id="UP000297245">
    <property type="component" value="Unassembled WGS sequence"/>
</dbReference>
<feature type="region of interest" description="Disordered" evidence="2">
    <location>
        <begin position="322"/>
        <end position="378"/>
    </location>
</feature>
<gene>
    <name evidence="4" type="ORF">K435DRAFT_741256</name>
</gene>
<protein>
    <recommendedName>
        <fullName evidence="3">UFSP1/2/DUB catalytic domain-containing protein</fullName>
    </recommendedName>
</protein>
<dbReference type="EMBL" id="ML179036">
    <property type="protein sequence ID" value="THV07861.1"/>
    <property type="molecule type" value="Genomic_DNA"/>
</dbReference>
<dbReference type="InterPro" id="IPR012462">
    <property type="entry name" value="UFSP1/2_DUB_cat"/>
</dbReference>
<dbReference type="AlphaFoldDB" id="A0A4S8MXM1"/>
<proteinExistence type="predicted"/>
<evidence type="ECO:0000259" key="3">
    <source>
        <dbReference type="Pfam" id="PF07910"/>
    </source>
</evidence>
<evidence type="ECO:0000313" key="4">
    <source>
        <dbReference type="EMBL" id="THV07861.1"/>
    </source>
</evidence>
<reference evidence="4 5" key="1">
    <citation type="journal article" date="2019" name="Nat. Ecol. Evol.">
        <title>Megaphylogeny resolves global patterns of mushroom evolution.</title>
        <authorList>
            <person name="Varga T."/>
            <person name="Krizsan K."/>
            <person name="Foldi C."/>
            <person name="Dima B."/>
            <person name="Sanchez-Garcia M."/>
            <person name="Sanchez-Ramirez S."/>
            <person name="Szollosi G.J."/>
            <person name="Szarkandi J.G."/>
            <person name="Papp V."/>
            <person name="Albert L."/>
            <person name="Andreopoulos W."/>
            <person name="Angelini C."/>
            <person name="Antonin V."/>
            <person name="Barry K.W."/>
            <person name="Bougher N.L."/>
            <person name="Buchanan P."/>
            <person name="Buyck B."/>
            <person name="Bense V."/>
            <person name="Catcheside P."/>
            <person name="Chovatia M."/>
            <person name="Cooper J."/>
            <person name="Damon W."/>
            <person name="Desjardin D."/>
            <person name="Finy P."/>
            <person name="Geml J."/>
            <person name="Haridas S."/>
            <person name="Hughes K."/>
            <person name="Justo A."/>
            <person name="Karasinski D."/>
            <person name="Kautmanova I."/>
            <person name="Kiss B."/>
            <person name="Kocsube S."/>
            <person name="Kotiranta H."/>
            <person name="LaButti K.M."/>
            <person name="Lechner B.E."/>
            <person name="Liimatainen K."/>
            <person name="Lipzen A."/>
            <person name="Lukacs Z."/>
            <person name="Mihaltcheva S."/>
            <person name="Morgado L.N."/>
            <person name="Niskanen T."/>
            <person name="Noordeloos M.E."/>
            <person name="Ohm R.A."/>
            <person name="Ortiz-Santana B."/>
            <person name="Ovrebo C."/>
            <person name="Racz N."/>
            <person name="Riley R."/>
            <person name="Savchenko A."/>
            <person name="Shiryaev A."/>
            <person name="Soop K."/>
            <person name="Spirin V."/>
            <person name="Szebenyi C."/>
            <person name="Tomsovsky M."/>
            <person name="Tulloss R.E."/>
            <person name="Uehling J."/>
            <person name="Grigoriev I.V."/>
            <person name="Vagvolgyi C."/>
            <person name="Papp T."/>
            <person name="Martin F.M."/>
            <person name="Miettinen O."/>
            <person name="Hibbett D.S."/>
            <person name="Nagy L.G."/>
        </authorList>
    </citation>
    <scope>NUCLEOTIDE SEQUENCE [LARGE SCALE GENOMIC DNA]</scope>
    <source>
        <strain evidence="4 5">CBS 962.96</strain>
    </source>
</reference>
<evidence type="ECO:0000256" key="1">
    <source>
        <dbReference type="ARBA" id="ARBA00022801"/>
    </source>
</evidence>
<dbReference type="Gene3D" id="3.90.70.130">
    <property type="match status" value="1"/>
</dbReference>
<dbReference type="Pfam" id="PF07910">
    <property type="entry name" value="Peptidase_C78"/>
    <property type="match status" value="1"/>
</dbReference>
<feature type="compositionally biased region" description="Basic and acidic residues" evidence="2">
    <location>
        <begin position="368"/>
        <end position="378"/>
    </location>
</feature>
<feature type="compositionally biased region" description="Low complexity" evidence="2">
    <location>
        <begin position="322"/>
        <end position="337"/>
    </location>
</feature>
<name>A0A4S8MXM1_DENBC</name>
<sequence length="467" mass="52756">MNCQICFESLGGMSPEDRGVHYNTHFRDEQQGQANSSSYRPYGVLKPSLAPKSSSGQQFGGKPSATKKWTPLKFMEDGRDVFWYPSLQTPPPSNFTPCMIPLLKKALLKSHAKGTTLRAVLCYDRAVYICRQNWDITWGCGYRNFLMSCAALMDQQVQPMYFPLLDKPIAPGIRNLQRWIETAWKDGFDQQGFNDLKKLMDTSKWIGTSDLCTAFVYRNIPAEIVDIDLQERDITPLIDWIVQYFDESLKDHTPGSATVFDVLSRASPVQCSSCMPIVIQNNGHSRMVVGYERTKNDVNLLVFDPAKVPSKSVRQAALSIFNSPKSPASSGSTSNPNQPSKRRIPDSPFASSSKSNSASTPNKRSKKEPRMTGGREENVIFVDDGPIVIDDSDDEVVIVSETKAADRKKISRKRDEEPAYTDVLRLLRWENKSVKRKNQYQILYFPMTAPLTETERMSKKVLTGERF</sequence>
<accession>A0A4S8MXM1</accession>
<feature type="compositionally biased region" description="Low complexity" evidence="2">
    <location>
        <begin position="347"/>
        <end position="362"/>
    </location>
</feature>
<dbReference type="GO" id="GO:0016787">
    <property type="term" value="F:hydrolase activity"/>
    <property type="evidence" value="ECO:0007669"/>
    <property type="project" value="UniProtKB-KW"/>
</dbReference>
<keyword evidence="1" id="KW-0378">Hydrolase</keyword>
<dbReference type="OrthoDB" id="288987at2759"/>
<evidence type="ECO:0000313" key="5">
    <source>
        <dbReference type="Proteomes" id="UP000297245"/>
    </source>
</evidence>
<evidence type="ECO:0000256" key="2">
    <source>
        <dbReference type="SAM" id="MobiDB-lite"/>
    </source>
</evidence>